<evidence type="ECO:0000259" key="1">
    <source>
        <dbReference type="Pfam" id="PF14534"/>
    </source>
</evidence>
<feature type="domain" description="DUF4440" evidence="1">
    <location>
        <begin position="28"/>
        <end position="109"/>
    </location>
</feature>
<keyword evidence="3" id="KW-1185">Reference proteome</keyword>
<organism evidence="2 3">
    <name type="scientific">Agromyces salentinus</name>
    <dbReference type="NCBI Taxonomy" id="269421"/>
    <lineage>
        <taxon>Bacteria</taxon>
        <taxon>Bacillati</taxon>
        <taxon>Actinomycetota</taxon>
        <taxon>Actinomycetes</taxon>
        <taxon>Micrococcales</taxon>
        <taxon>Microbacteriaceae</taxon>
        <taxon>Agromyces</taxon>
    </lineage>
</organism>
<name>A0ABN2MDW4_9MICO</name>
<sequence length="118" mass="12783">MSTRDDAGRTLDQAEDAIQAAMRASDVDDLVFAGPDGKVIGKAADLEAHRSGATRFASIQETHRRTTEVARAGATETTAAATVWNDGRWVDVSLRWTRDWRIIDGRWQVAGGSVTILG</sequence>
<dbReference type="RefSeq" id="WP_157425691.1">
    <property type="nucleotide sequence ID" value="NZ_BAAANK010000001.1"/>
</dbReference>
<dbReference type="Pfam" id="PF14534">
    <property type="entry name" value="DUF4440"/>
    <property type="match status" value="1"/>
</dbReference>
<dbReference type="InterPro" id="IPR027843">
    <property type="entry name" value="DUF4440"/>
</dbReference>
<reference evidence="2 3" key="1">
    <citation type="journal article" date="2019" name="Int. J. Syst. Evol. Microbiol.">
        <title>The Global Catalogue of Microorganisms (GCM) 10K type strain sequencing project: providing services to taxonomists for standard genome sequencing and annotation.</title>
        <authorList>
            <consortium name="The Broad Institute Genomics Platform"/>
            <consortium name="The Broad Institute Genome Sequencing Center for Infectious Disease"/>
            <person name="Wu L."/>
            <person name="Ma J."/>
        </authorList>
    </citation>
    <scope>NUCLEOTIDE SEQUENCE [LARGE SCALE GENOMIC DNA]</scope>
    <source>
        <strain evidence="2 3">JCM 14323</strain>
    </source>
</reference>
<protein>
    <recommendedName>
        <fullName evidence="1">DUF4440 domain-containing protein</fullName>
    </recommendedName>
</protein>
<gene>
    <name evidence="2" type="ORF">GCM10009750_01110</name>
</gene>
<dbReference type="SUPFAM" id="SSF54427">
    <property type="entry name" value="NTF2-like"/>
    <property type="match status" value="1"/>
</dbReference>
<dbReference type="EMBL" id="BAAANK010000001">
    <property type="protein sequence ID" value="GAA1822504.1"/>
    <property type="molecule type" value="Genomic_DNA"/>
</dbReference>
<dbReference type="Gene3D" id="3.10.450.50">
    <property type="match status" value="1"/>
</dbReference>
<accession>A0ABN2MDW4</accession>
<evidence type="ECO:0000313" key="3">
    <source>
        <dbReference type="Proteomes" id="UP001501746"/>
    </source>
</evidence>
<comment type="caution">
    <text evidence="2">The sequence shown here is derived from an EMBL/GenBank/DDBJ whole genome shotgun (WGS) entry which is preliminary data.</text>
</comment>
<dbReference type="Proteomes" id="UP001501746">
    <property type="component" value="Unassembled WGS sequence"/>
</dbReference>
<proteinExistence type="predicted"/>
<evidence type="ECO:0000313" key="2">
    <source>
        <dbReference type="EMBL" id="GAA1822504.1"/>
    </source>
</evidence>
<dbReference type="InterPro" id="IPR032710">
    <property type="entry name" value="NTF2-like_dom_sf"/>
</dbReference>